<evidence type="ECO:0000313" key="4">
    <source>
        <dbReference type="EMBL" id="EKP95399.1"/>
    </source>
</evidence>
<protein>
    <submittedName>
        <fullName evidence="4">Integral membrane protein</fullName>
    </submittedName>
</protein>
<name>K6Q2W7_9FIRM</name>
<dbReference type="EMBL" id="AENY02000002">
    <property type="protein sequence ID" value="EKP95399.1"/>
    <property type="molecule type" value="Genomic_DNA"/>
</dbReference>
<feature type="transmembrane region" description="Helical" evidence="2">
    <location>
        <begin position="230"/>
        <end position="252"/>
    </location>
</feature>
<feature type="compositionally biased region" description="Basic and acidic residues" evidence="1">
    <location>
        <begin position="35"/>
        <end position="45"/>
    </location>
</feature>
<sequence>MADGPGGPAVTFTGAGYRPETGGPGVAPGGGRPAPHQDGHGPGRDDRGRHDLEWLLLALAALATAAVYPRLPDQMVIHWNAAGQPDGWAPRAFAAWFGWATAAGTYLLLKVLPPIDPRRANYPRFAGAYRLVRLITVLFLLGVHAVVLMTGLGIPVAVDRVIGLGLGLMLIIMGNVMGQVRPNFFFGIRTPWTLSSEAVWRQTHRAGGWLFILAGLAIATTAFLPPSWTVPVILTSVIGVTMGTTVYSYLLWRRLNGADMG</sequence>
<feature type="transmembrane region" description="Helical" evidence="2">
    <location>
        <begin position="160"/>
        <end position="178"/>
    </location>
</feature>
<feature type="transmembrane region" description="Helical" evidence="2">
    <location>
        <begin position="54"/>
        <end position="71"/>
    </location>
</feature>
<feature type="transmembrane region" description="Helical" evidence="2">
    <location>
        <begin position="130"/>
        <end position="154"/>
    </location>
</feature>
<dbReference type="InterPro" id="IPR025962">
    <property type="entry name" value="SdpI/YhfL"/>
</dbReference>
<keyword evidence="2" id="KW-1133">Transmembrane helix</keyword>
<keyword evidence="5" id="KW-1185">Reference proteome</keyword>
<feature type="transmembrane region" description="Helical" evidence="2">
    <location>
        <begin position="206"/>
        <end position="224"/>
    </location>
</feature>
<feature type="region of interest" description="Disordered" evidence="1">
    <location>
        <begin position="1"/>
        <end position="45"/>
    </location>
</feature>
<reference evidence="4" key="1">
    <citation type="submission" date="2010-10" db="EMBL/GenBank/DDBJ databases">
        <authorList>
            <consortium name="US DOE Joint Genome Institute (JGI-PGF)"/>
            <person name="Lucas S."/>
            <person name="Copeland A."/>
            <person name="Lapidus A."/>
            <person name="Bruce D."/>
            <person name="Goodwin L."/>
            <person name="Pitluck S."/>
            <person name="Kyrpides N."/>
            <person name="Mavromatis K."/>
            <person name="Detter J.C."/>
            <person name="Han C."/>
            <person name="Land M."/>
            <person name="Hauser L."/>
            <person name="Markowitz V."/>
            <person name="Cheng J.-F."/>
            <person name="Hugenholtz P."/>
            <person name="Woyke T."/>
            <person name="Wu D."/>
            <person name="Pukall R."/>
            <person name="Wahrenburg C."/>
            <person name="Brambilla E."/>
            <person name="Klenk H.-P."/>
            <person name="Eisen J.A."/>
        </authorList>
    </citation>
    <scope>NUCLEOTIDE SEQUENCE [LARGE SCALE GENOMIC DNA]</scope>
    <source>
        <strain evidence="4">DSM 13965</strain>
    </source>
</reference>
<dbReference type="Proteomes" id="UP000005710">
    <property type="component" value="Unassembled WGS sequence"/>
</dbReference>
<dbReference type="HOGENOM" id="CLU_093038_0_0_9"/>
<comment type="caution">
    <text evidence="4">The sequence shown here is derived from an EMBL/GenBank/DDBJ whole genome shotgun (WGS) entry which is preliminary data.</text>
</comment>
<accession>K6Q2W7</accession>
<dbReference type="Pfam" id="PF13630">
    <property type="entry name" value="SdpI"/>
    <property type="match status" value="1"/>
</dbReference>
<dbReference type="RefSeq" id="WP_006903412.1">
    <property type="nucleotide sequence ID" value="NZ_JH976535.1"/>
</dbReference>
<dbReference type="OrthoDB" id="9808690at2"/>
<reference evidence="4" key="2">
    <citation type="submission" date="2012-10" db="EMBL/GenBank/DDBJ databases">
        <title>Improved high-quality draft of Thermaerobacter subterraneus C21, DSM 13965.</title>
        <authorList>
            <consortium name="DOE Joint Genome Institute"/>
            <person name="Eisen J."/>
            <person name="Huntemann M."/>
            <person name="Wei C.-L."/>
            <person name="Han J."/>
            <person name="Detter J.C."/>
            <person name="Han C."/>
            <person name="Tapia R."/>
            <person name="Chen A."/>
            <person name="Kyrpides N."/>
            <person name="Mavromatis K."/>
            <person name="Markowitz V."/>
            <person name="Szeto E."/>
            <person name="Ivanova N."/>
            <person name="Mikhailova N."/>
            <person name="Ovchinnikova G."/>
            <person name="Pagani I."/>
            <person name="Pati A."/>
            <person name="Goodwin L."/>
            <person name="Nordberg H.P."/>
            <person name="Cantor M.N."/>
            <person name="Hua S.X."/>
            <person name="Woyke T."/>
            <person name="Eisen J."/>
            <person name="Klenk H.-P."/>
        </authorList>
    </citation>
    <scope>NUCLEOTIDE SEQUENCE [LARGE SCALE GENOMIC DNA]</scope>
    <source>
        <strain evidence="4">DSM 13965</strain>
    </source>
</reference>
<dbReference type="GO" id="GO:0009636">
    <property type="term" value="P:response to toxic substance"/>
    <property type="evidence" value="ECO:0007669"/>
    <property type="project" value="TreeGrafter"/>
</dbReference>
<evidence type="ECO:0000256" key="2">
    <source>
        <dbReference type="SAM" id="Phobius"/>
    </source>
</evidence>
<dbReference type="PANTHER" id="PTHR37810">
    <property type="entry name" value="IMMUNITY PROTEIN SDPI"/>
    <property type="match status" value="1"/>
</dbReference>
<evidence type="ECO:0000313" key="5">
    <source>
        <dbReference type="Proteomes" id="UP000005710"/>
    </source>
</evidence>
<dbReference type="eggNOG" id="COG5658">
    <property type="taxonomic scope" value="Bacteria"/>
</dbReference>
<keyword evidence="2" id="KW-0812">Transmembrane</keyword>
<gene>
    <name evidence="4" type="ORF">ThesuDRAFT_01151</name>
</gene>
<organism evidence="4 5">
    <name type="scientific">Thermaerobacter subterraneus DSM 13965</name>
    <dbReference type="NCBI Taxonomy" id="867903"/>
    <lineage>
        <taxon>Bacteria</taxon>
        <taxon>Bacillati</taxon>
        <taxon>Bacillota</taxon>
        <taxon>Clostridia</taxon>
        <taxon>Eubacteriales</taxon>
        <taxon>Clostridiales Family XVII. Incertae Sedis</taxon>
        <taxon>Thermaerobacter</taxon>
    </lineage>
</organism>
<keyword evidence="2" id="KW-0472">Membrane</keyword>
<proteinExistence type="predicted"/>
<dbReference type="STRING" id="867903.ThesuDRAFT_01151"/>
<feature type="compositionally biased region" description="Gly residues" evidence="1">
    <location>
        <begin position="22"/>
        <end position="32"/>
    </location>
</feature>
<dbReference type="AlphaFoldDB" id="K6Q2W7"/>
<dbReference type="Pfam" id="PF07853">
    <property type="entry name" value="DUF1648"/>
    <property type="match status" value="1"/>
</dbReference>
<feature type="transmembrane region" description="Helical" evidence="2">
    <location>
        <begin position="91"/>
        <end position="109"/>
    </location>
</feature>
<dbReference type="InterPro" id="IPR012867">
    <property type="entry name" value="DUF1648"/>
</dbReference>
<dbReference type="PANTHER" id="PTHR37810:SF5">
    <property type="entry name" value="IMMUNITY PROTEIN SDPI"/>
    <property type="match status" value="1"/>
</dbReference>
<feature type="domain" description="DUF1648" evidence="3">
    <location>
        <begin position="55"/>
        <end position="97"/>
    </location>
</feature>
<evidence type="ECO:0000256" key="1">
    <source>
        <dbReference type="SAM" id="MobiDB-lite"/>
    </source>
</evidence>
<evidence type="ECO:0000259" key="3">
    <source>
        <dbReference type="Pfam" id="PF07853"/>
    </source>
</evidence>